<reference evidence="2 3" key="1">
    <citation type="submission" date="2023-07" db="EMBL/GenBank/DDBJ databases">
        <title>Sorghum-associated microbial communities from plants grown in Nebraska, USA.</title>
        <authorList>
            <person name="Schachtman D."/>
        </authorList>
    </citation>
    <scope>NUCLEOTIDE SEQUENCE [LARGE SCALE GENOMIC DNA]</scope>
    <source>
        <strain evidence="2 3">DS1027</strain>
    </source>
</reference>
<feature type="chain" id="PRO_5046904035" description="MetA-pathway of phenol degradation" evidence="1">
    <location>
        <begin position="26"/>
        <end position="321"/>
    </location>
</feature>
<accession>A0ABU1MKF6</accession>
<dbReference type="PROSITE" id="PS51257">
    <property type="entry name" value="PROKAR_LIPOPROTEIN"/>
    <property type="match status" value="1"/>
</dbReference>
<dbReference type="EMBL" id="JAVDRD010000003">
    <property type="protein sequence ID" value="MDR6510818.1"/>
    <property type="molecule type" value="Genomic_DNA"/>
</dbReference>
<proteinExistence type="predicted"/>
<keyword evidence="1" id="KW-0732">Signal</keyword>
<evidence type="ECO:0000256" key="1">
    <source>
        <dbReference type="SAM" id="SignalP"/>
    </source>
</evidence>
<evidence type="ECO:0008006" key="4">
    <source>
        <dbReference type="Google" id="ProtNLM"/>
    </source>
</evidence>
<feature type="signal peptide" evidence="1">
    <location>
        <begin position="1"/>
        <end position="25"/>
    </location>
</feature>
<evidence type="ECO:0000313" key="2">
    <source>
        <dbReference type="EMBL" id="MDR6510818.1"/>
    </source>
</evidence>
<dbReference type="Proteomes" id="UP001184150">
    <property type="component" value="Unassembled WGS sequence"/>
</dbReference>
<organism evidence="2 3">
    <name type="scientific">Novosphingobium capsulatum</name>
    <dbReference type="NCBI Taxonomy" id="13688"/>
    <lineage>
        <taxon>Bacteria</taxon>
        <taxon>Pseudomonadati</taxon>
        <taxon>Pseudomonadota</taxon>
        <taxon>Alphaproteobacteria</taxon>
        <taxon>Sphingomonadales</taxon>
        <taxon>Sphingomonadaceae</taxon>
        <taxon>Novosphingobium</taxon>
    </lineage>
</organism>
<name>A0ABU1MKF6_9SPHN</name>
<gene>
    <name evidence="2" type="ORF">J2792_001684</name>
</gene>
<evidence type="ECO:0000313" key="3">
    <source>
        <dbReference type="Proteomes" id="UP001184150"/>
    </source>
</evidence>
<keyword evidence="3" id="KW-1185">Reference proteome</keyword>
<sequence length="321" mass="34608">MPRLFSRALAAAPFALALSSTPALACASCGCTFTSDWLNQGLVTQPGQAATLRVDYVPQSQLRTGTSKVDTSQLTIPNDREIERWTDNVYLTASYDRQFASDWGINVAVPLIIRPHATIAEDTDAESRSRTHGLGDIRVTARWQGLSTPSGVTGLQFGLILPTGGFHQTFRSGPAQGEEVDRGLQPGTGTTQAVIGAYHYRRLGRDWALMVQAQAQIALNARQEYRPGTIGEASLAVQWMGLGRVVPQLQINARINAQDSGLNADVENSGGEQVYLAPGLSMPLAARVSAFAHVQLPLYQRVVGWQLAPRVNLAAGLTARF</sequence>
<comment type="caution">
    <text evidence="2">The sequence shown here is derived from an EMBL/GenBank/DDBJ whole genome shotgun (WGS) entry which is preliminary data.</text>
</comment>
<dbReference type="RefSeq" id="WP_168352028.1">
    <property type="nucleotide sequence ID" value="NZ_JAVDRD010000003.1"/>
</dbReference>
<protein>
    <recommendedName>
        <fullName evidence="4">MetA-pathway of phenol degradation</fullName>
    </recommendedName>
</protein>